<keyword evidence="3" id="KW-1185">Reference proteome</keyword>
<protein>
    <submittedName>
        <fullName evidence="2">Uncharacterized protein</fullName>
    </submittedName>
</protein>
<evidence type="ECO:0000256" key="1">
    <source>
        <dbReference type="SAM" id="MobiDB-lite"/>
    </source>
</evidence>
<feature type="compositionally biased region" description="Basic residues" evidence="1">
    <location>
        <begin position="66"/>
        <end position="77"/>
    </location>
</feature>
<comment type="caution">
    <text evidence="2">The sequence shown here is derived from an EMBL/GenBank/DDBJ whole genome shotgun (WGS) entry which is preliminary data.</text>
</comment>
<dbReference type="RefSeq" id="WP_169589736.1">
    <property type="nucleotide sequence ID" value="NZ_JABBGK010000002.1"/>
</dbReference>
<proteinExistence type="predicted"/>
<accession>A0A7Y0AVS0</accession>
<dbReference type="AlphaFoldDB" id="A0A7Y0AVS0"/>
<name>A0A7Y0AVS0_9HYPH</name>
<dbReference type="EMBL" id="JABBGK010000002">
    <property type="protein sequence ID" value="NML74396.1"/>
    <property type="molecule type" value="Genomic_DNA"/>
</dbReference>
<feature type="region of interest" description="Disordered" evidence="1">
    <location>
        <begin position="55"/>
        <end position="77"/>
    </location>
</feature>
<dbReference type="Proteomes" id="UP000541470">
    <property type="component" value="Unassembled WGS sequence"/>
</dbReference>
<sequence>MTATKDRFFKPEKVDPRAKAATTDSIARSIIEAEAVARDKKTEALRALRLEREANAEPQGATVAKSGRKTKVSAKRG</sequence>
<reference evidence="2 3" key="1">
    <citation type="submission" date="2020-04" db="EMBL/GenBank/DDBJ databases">
        <title>Rhizobium sp. S-51 isolated from soil.</title>
        <authorList>
            <person name="Dahal R.H."/>
        </authorList>
    </citation>
    <scope>NUCLEOTIDE SEQUENCE [LARGE SCALE GENOMIC DNA]</scope>
    <source>
        <strain evidence="2 3">S-51</strain>
    </source>
</reference>
<gene>
    <name evidence="2" type="ORF">HHL25_09710</name>
</gene>
<evidence type="ECO:0000313" key="3">
    <source>
        <dbReference type="Proteomes" id="UP000541470"/>
    </source>
</evidence>
<evidence type="ECO:0000313" key="2">
    <source>
        <dbReference type="EMBL" id="NML74396.1"/>
    </source>
</evidence>
<organism evidence="2 3">
    <name type="scientific">Rhizobium terricola</name>
    <dbReference type="NCBI Taxonomy" id="2728849"/>
    <lineage>
        <taxon>Bacteria</taxon>
        <taxon>Pseudomonadati</taxon>
        <taxon>Pseudomonadota</taxon>
        <taxon>Alphaproteobacteria</taxon>
        <taxon>Hyphomicrobiales</taxon>
        <taxon>Rhizobiaceae</taxon>
        <taxon>Rhizobium/Agrobacterium group</taxon>
        <taxon>Rhizobium</taxon>
    </lineage>
</organism>